<dbReference type="AlphaFoldDB" id="A0A1G7W2E1"/>
<dbReference type="EMBL" id="FNBH01000008">
    <property type="protein sequence ID" value="SDG66041.1"/>
    <property type="molecule type" value="Genomic_DNA"/>
</dbReference>
<name>A0A1G7W2E1_9FLAO</name>
<dbReference type="OrthoDB" id="1456570at2"/>
<dbReference type="Proteomes" id="UP000199203">
    <property type="component" value="Unassembled WGS sequence"/>
</dbReference>
<evidence type="ECO:0008006" key="3">
    <source>
        <dbReference type="Google" id="ProtNLM"/>
    </source>
</evidence>
<proteinExistence type="predicted"/>
<dbReference type="RefSeq" id="WP_089875236.1">
    <property type="nucleotide sequence ID" value="NZ_FNBH01000008.1"/>
</dbReference>
<gene>
    <name evidence="1" type="ORF">SAMN05421825_3783</name>
</gene>
<evidence type="ECO:0000313" key="2">
    <source>
        <dbReference type="Proteomes" id="UP000199203"/>
    </source>
</evidence>
<reference evidence="2" key="1">
    <citation type="submission" date="2016-10" db="EMBL/GenBank/DDBJ databases">
        <authorList>
            <person name="Varghese N."/>
            <person name="Submissions S."/>
        </authorList>
    </citation>
    <scope>NUCLEOTIDE SEQUENCE [LARGE SCALE GENOMIC DNA]</scope>
    <source>
        <strain evidence="2">DSM 19684</strain>
    </source>
</reference>
<keyword evidence="2" id="KW-1185">Reference proteome</keyword>
<organism evidence="1 2">
    <name type="scientific">Epilithonimonas hungarica</name>
    <dbReference type="NCBI Taxonomy" id="454006"/>
    <lineage>
        <taxon>Bacteria</taxon>
        <taxon>Pseudomonadati</taxon>
        <taxon>Bacteroidota</taxon>
        <taxon>Flavobacteriia</taxon>
        <taxon>Flavobacteriales</taxon>
        <taxon>Weeksellaceae</taxon>
        <taxon>Chryseobacterium group</taxon>
        <taxon>Epilithonimonas</taxon>
    </lineage>
</organism>
<protein>
    <recommendedName>
        <fullName evidence="3">Rubredoxin-like domain-containing protein</fullName>
    </recommendedName>
</protein>
<dbReference type="STRING" id="454006.SAMN05421825_3783"/>
<accession>A0A1G7W2E1</accession>
<evidence type="ECO:0000313" key="1">
    <source>
        <dbReference type="EMBL" id="SDG66041.1"/>
    </source>
</evidence>
<sequence length="84" mass="10103">MIEYNCRVCGFNIFPDEFWEDESPTYLICPCCGCESGNDDYKIDSIKQYRDIWISKGAKWFNPKEIPEDWHLEEQLEKIPTKFR</sequence>